<keyword evidence="2" id="KW-1185">Reference proteome</keyword>
<proteinExistence type="predicted"/>
<evidence type="ECO:0000313" key="1">
    <source>
        <dbReference type="EMBL" id="KAJ7556456.1"/>
    </source>
</evidence>
<protein>
    <submittedName>
        <fullName evidence="1">Uncharacterized protein</fullName>
    </submittedName>
</protein>
<dbReference type="Proteomes" id="UP001162992">
    <property type="component" value="Chromosome 5"/>
</dbReference>
<sequence length="109" mass="12329">MHIDLVGLFQPHLRFVLFCLSHNTFSLVKMVVTSSLIHPMIVLTLVISLALALALVMALAQQLPPLVISSMIGVLDGNTFTSLELVLRHFHQKHCHYPFPHHRTHVIYT</sequence>
<dbReference type="EMBL" id="CM055096">
    <property type="protein sequence ID" value="KAJ7556456.1"/>
    <property type="molecule type" value="Genomic_DNA"/>
</dbReference>
<accession>A0ACC2DQA8</accession>
<evidence type="ECO:0000313" key="2">
    <source>
        <dbReference type="Proteomes" id="UP001162992"/>
    </source>
</evidence>
<comment type="caution">
    <text evidence="1">The sequence shown here is derived from an EMBL/GenBank/DDBJ whole genome shotgun (WGS) entry which is preliminary data.</text>
</comment>
<reference evidence="2" key="1">
    <citation type="journal article" date="2024" name="Proc. Natl. Acad. Sci. U.S.A.">
        <title>Extraordinary preservation of gene collinearity over three hundred million years revealed in homosporous lycophytes.</title>
        <authorList>
            <person name="Li C."/>
            <person name="Wickell D."/>
            <person name="Kuo L.Y."/>
            <person name="Chen X."/>
            <person name="Nie B."/>
            <person name="Liao X."/>
            <person name="Peng D."/>
            <person name="Ji J."/>
            <person name="Jenkins J."/>
            <person name="Williams M."/>
            <person name="Shu S."/>
            <person name="Plott C."/>
            <person name="Barry K."/>
            <person name="Rajasekar S."/>
            <person name="Grimwood J."/>
            <person name="Han X."/>
            <person name="Sun S."/>
            <person name="Hou Z."/>
            <person name="He W."/>
            <person name="Dai G."/>
            <person name="Sun C."/>
            <person name="Schmutz J."/>
            <person name="Leebens-Mack J.H."/>
            <person name="Li F.W."/>
            <person name="Wang L."/>
        </authorList>
    </citation>
    <scope>NUCLEOTIDE SEQUENCE [LARGE SCALE GENOMIC DNA]</scope>
    <source>
        <strain evidence="2">cv. PW_Plant_1</strain>
    </source>
</reference>
<name>A0ACC2DQA8_DIPCM</name>
<gene>
    <name evidence="1" type="ORF">O6H91_05G085000</name>
</gene>
<organism evidence="1 2">
    <name type="scientific">Diphasiastrum complanatum</name>
    <name type="common">Issler's clubmoss</name>
    <name type="synonym">Lycopodium complanatum</name>
    <dbReference type="NCBI Taxonomy" id="34168"/>
    <lineage>
        <taxon>Eukaryota</taxon>
        <taxon>Viridiplantae</taxon>
        <taxon>Streptophyta</taxon>
        <taxon>Embryophyta</taxon>
        <taxon>Tracheophyta</taxon>
        <taxon>Lycopodiopsida</taxon>
        <taxon>Lycopodiales</taxon>
        <taxon>Lycopodiaceae</taxon>
        <taxon>Lycopodioideae</taxon>
        <taxon>Diphasiastrum</taxon>
    </lineage>
</organism>